<gene>
    <name evidence="1" type="ORF">LCGC14_1501530</name>
</gene>
<protein>
    <submittedName>
        <fullName evidence="1">Uncharacterized protein</fullName>
    </submittedName>
</protein>
<organism evidence="1">
    <name type="scientific">marine sediment metagenome</name>
    <dbReference type="NCBI Taxonomy" id="412755"/>
    <lineage>
        <taxon>unclassified sequences</taxon>
        <taxon>metagenomes</taxon>
        <taxon>ecological metagenomes</taxon>
    </lineage>
</organism>
<sequence>MAVTPGLNHSLFASVDDAAGTSERLLLGVISIEDAFIINQIREDAEVVSLPTIIEIVKAVAGTVSNKITDGAKSASTTITALPFDLEDKIKGWIMAALGPALDIISSIPDKVIATVRTVGSAVEGSINSLQDRILGPVFAVIASVLTQISLIDDKVKDIVNLAVAPVVAASSTLLDKVEGFATAIRDTIPGLGDVLSLGLESGAGIIADGVGDAAKQVLNAFFGDIAEDVVNRIDPLITMFEEELSVAPELRALTAPGALPLVAVGGLIAGFAMPMILANVGSTALSPFSEKLRQRMNDLVRPSLIAATDAMQAQQRGFMEPSVTGTILDRLGFPEDQQEALFKLVKLRPGTLDIIDYWRRELITDGEADTRFQDLGWDAIDRNLIKSAAFPPPGVQDLIRMAVREVFSPEIAEQFGQFEGQPPAYTSWAKKIGLSEEWARNYWAAHWVLPSVQQGFEMLHRQVITGDDLERLFVALDVMPFWRQPLKDISFRPFTRVDVRRMFALGVLNRAGVLRSYLDLGFSPEKAENMTEFTVRWVESTTKVEKEKERDLTKGDVIGLFNDGLLNEAQAISRLESMGFDRNESQLLISREVMQELRLDRKADIRLIVDQAKIKVLTFSEAQDQLNGLDLTQDELRKAMVDVQRATTERIRLPSKADLDGWKELNLLSLPQYEIELDNLGFPAKYVALYVEAIQLEEAEDLLAAEVREAARTEPRPITKGQLDRLLRAEIIDTEEYIAGLTALGFTDEAVGNFVAEISLQIEEIRLEDEARIARGEGAAEKEALLSRVVLGKLLIKELIPLTAYQEGLRKLGFNPASIELLTQLIVDKIATSAEEEEA</sequence>
<accession>A0A0F9J3Z1</accession>
<name>A0A0F9J3Z1_9ZZZZ</name>
<dbReference type="AlphaFoldDB" id="A0A0F9J3Z1"/>
<dbReference type="EMBL" id="LAZR01010902">
    <property type="protein sequence ID" value="KKM64424.1"/>
    <property type="molecule type" value="Genomic_DNA"/>
</dbReference>
<comment type="caution">
    <text evidence="1">The sequence shown here is derived from an EMBL/GenBank/DDBJ whole genome shotgun (WGS) entry which is preliminary data.</text>
</comment>
<evidence type="ECO:0000313" key="1">
    <source>
        <dbReference type="EMBL" id="KKM64424.1"/>
    </source>
</evidence>
<reference evidence="1" key="1">
    <citation type="journal article" date="2015" name="Nature">
        <title>Complex archaea that bridge the gap between prokaryotes and eukaryotes.</title>
        <authorList>
            <person name="Spang A."/>
            <person name="Saw J.H."/>
            <person name="Jorgensen S.L."/>
            <person name="Zaremba-Niedzwiedzka K."/>
            <person name="Martijn J."/>
            <person name="Lind A.E."/>
            <person name="van Eijk R."/>
            <person name="Schleper C."/>
            <person name="Guy L."/>
            <person name="Ettema T.J."/>
        </authorList>
    </citation>
    <scope>NUCLEOTIDE SEQUENCE</scope>
</reference>
<proteinExistence type="predicted"/>